<gene>
    <name evidence="1" type="ORF">rCG_59129</name>
</gene>
<evidence type="ECO:0000313" key="1">
    <source>
        <dbReference type="EMBL" id="EDL82920.1"/>
    </source>
</evidence>
<protein>
    <submittedName>
        <fullName evidence="1">RCG59129</fullName>
    </submittedName>
</protein>
<evidence type="ECO:0000313" key="2">
    <source>
        <dbReference type="Proteomes" id="UP000234681"/>
    </source>
</evidence>
<accession>A6KU03</accession>
<sequence length="12" mass="1357">MGADTERDPHQT</sequence>
<dbReference type="Proteomes" id="UP000234681">
    <property type="component" value="Chromosome 1"/>
</dbReference>
<reference evidence="2" key="1">
    <citation type="submission" date="2005-09" db="EMBL/GenBank/DDBJ databases">
        <authorList>
            <person name="Mural R.J."/>
            <person name="Li P.W."/>
            <person name="Adams M.D."/>
            <person name="Amanatides P.G."/>
            <person name="Baden-Tillson H."/>
            <person name="Barnstead M."/>
            <person name="Chin S.H."/>
            <person name="Dew I."/>
            <person name="Evans C.A."/>
            <person name="Ferriera S."/>
            <person name="Flanigan M."/>
            <person name="Fosler C."/>
            <person name="Glodek A."/>
            <person name="Gu Z."/>
            <person name="Holt R.A."/>
            <person name="Jennings D."/>
            <person name="Kraft C.L."/>
            <person name="Lu F."/>
            <person name="Nguyen T."/>
            <person name="Nusskern D.R."/>
            <person name="Pfannkoch C.M."/>
            <person name="Sitter C."/>
            <person name="Sutton G.G."/>
            <person name="Venter J.C."/>
            <person name="Wang Z."/>
            <person name="Woodage T."/>
            <person name="Zheng X.H."/>
            <person name="Zhong F."/>
        </authorList>
    </citation>
    <scope>NUCLEOTIDE SEQUENCE [LARGE SCALE GENOMIC DNA]</scope>
    <source>
        <strain>BN</strain>
        <strain evidence="2">Sprague-Dawley</strain>
    </source>
</reference>
<dbReference type="EMBL" id="CH474124">
    <property type="protein sequence ID" value="EDL82920.1"/>
    <property type="molecule type" value="Genomic_DNA"/>
</dbReference>
<proteinExistence type="predicted"/>
<organism evidence="1 2">
    <name type="scientific">Rattus norvegicus</name>
    <name type="common">Rat</name>
    <dbReference type="NCBI Taxonomy" id="10116"/>
    <lineage>
        <taxon>Eukaryota</taxon>
        <taxon>Metazoa</taxon>
        <taxon>Chordata</taxon>
        <taxon>Craniata</taxon>
        <taxon>Vertebrata</taxon>
        <taxon>Euteleostomi</taxon>
        <taxon>Mammalia</taxon>
        <taxon>Eutheria</taxon>
        <taxon>Euarchontoglires</taxon>
        <taxon>Glires</taxon>
        <taxon>Rodentia</taxon>
        <taxon>Myomorpha</taxon>
        <taxon>Muroidea</taxon>
        <taxon>Muridae</taxon>
        <taxon>Murinae</taxon>
        <taxon>Rattus</taxon>
    </lineage>
</organism>
<name>A6KU03_RAT</name>